<keyword evidence="10" id="KW-1185">Reference proteome</keyword>
<feature type="compositionally biased region" description="Low complexity" evidence="6">
    <location>
        <begin position="81"/>
        <end position="124"/>
    </location>
</feature>
<dbReference type="PANTHER" id="PTHR10037">
    <property type="entry name" value="VOLTAGE-GATED CATION CHANNEL CALCIUM AND SODIUM"/>
    <property type="match status" value="1"/>
</dbReference>
<evidence type="ECO:0000256" key="3">
    <source>
        <dbReference type="ARBA" id="ARBA00022837"/>
    </source>
</evidence>
<evidence type="ECO:0000313" key="10">
    <source>
        <dbReference type="Proteomes" id="UP001189429"/>
    </source>
</evidence>
<dbReference type="PANTHER" id="PTHR10037:SF62">
    <property type="entry name" value="SODIUM CHANNEL PROTEIN 60E"/>
    <property type="match status" value="1"/>
</dbReference>
<evidence type="ECO:0000256" key="7">
    <source>
        <dbReference type="SAM" id="Phobius"/>
    </source>
</evidence>
<accession>A0ABN9WG73</accession>
<dbReference type="CDD" id="cd00051">
    <property type="entry name" value="EFh"/>
    <property type="match status" value="1"/>
</dbReference>
<dbReference type="InterPro" id="IPR027359">
    <property type="entry name" value="Volt_channel_dom_sf"/>
</dbReference>
<evidence type="ECO:0000256" key="5">
    <source>
        <dbReference type="ARBA" id="ARBA00023136"/>
    </source>
</evidence>
<dbReference type="InterPro" id="IPR005821">
    <property type="entry name" value="Ion_trans_dom"/>
</dbReference>
<keyword evidence="5 7" id="KW-0472">Membrane</keyword>
<dbReference type="Pfam" id="PF00520">
    <property type="entry name" value="Ion_trans"/>
    <property type="match status" value="1"/>
</dbReference>
<organism evidence="9 10">
    <name type="scientific">Prorocentrum cordatum</name>
    <dbReference type="NCBI Taxonomy" id="2364126"/>
    <lineage>
        <taxon>Eukaryota</taxon>
        <taxon>Sar</taxon>
        <taxon>Alveolata</taxon>
        <taxon>Dinophyceae</taxon>
        <taxon>Prorocentrales</taxon>
        <taxon>Prorocentraceae</taxon>
        <taxon>Prorocentrum</taxon>
    </lineage>
</organism>
<evidence type="ECO:0000256" key="1">
    <source>
        <dbReference type="ARBA" id="ARBA00004141"/>
    </source>
</evidence>
<dbReference type="InterPro" id="IPR002048">
    <property type="entry name" value="EF_hand_dom"/>
</dbReference>
<dbReference type="SMART" id="SM00054">
    <property type="entry name" value="EFh"/>
    <property type="match status" value="2"/>
</dbReference>
<dbReference type="PROSITE" id="PS00018">
    <property type="entry name" value="EF_HAND_1"/>
    <property type="match status" value="1"/>
</dbReference>
<dbReference type="SUPFAM" id="SSF47473">
    <property type="entry name" value="EF-hand"/>
    <property type="match status" value="1"/>
</dbReference>
<keyword evidence="3" id="KW-0106">Calcium</keyword>
<feature type="non-terminal residue" evidence="9">
    <location>
        <position position="1"/>
    </location>
</feature>
<sequence>ALESLRLDVEAVFDRHRDLQQTPPLPTGENGGCAPPLPDRVPELLFHPVGIQPSDTERLPIPARHARKSRVSISEAPEYLMPAGMPGSMPSMLETPRQSLRPSQQSQRKSNRASLASMSSAGAMRRLKRERTSFLKESDTNWMHSLVEEPRRSTQLQRAMSQRLSDVRNRFIFRRGSQDFVPKLVRRTEFELARAVMMILDAVLVVCEMQDAANRASSSFHSSPGGISDRLVFTVLLDVSCGLFLFDLCLRFLAGRFDPSAGVGLGWQTFHVVVVIAQLLQAIGQHSHRHQRSHSQYRVVLTMLSTLRLVRVLSLVILTDVIRQHRFFRELRIMVLSLTGAVKAMVWASLLAFMFLLIFGAVLSEGTLAFLTRNGPSEAGRVDESLVPLWEHFGSLFDAVLTLFQVISGGVDWEFVWANLGTLGWGFRGLLLFFIGFSLIALMNVVTAVMLESTQLRCKADRGLVVQSEIIEKMDYLNTMRNIFEELDEEKTGQIDQETLRRRMQEPEIGAYFSQLGVDSEQVGKLFHLLDTNKTGTIDSEEFMFGCLKFRGEAKRVDVAVLHRELIWIHDELEILAKQLDPRGHQTRTSPFGDDMLHVHKHRTSSSGSMEERSP</sequence>
<dbReference type="EMBL" id="CAUYUJ010018471">
    <property type="protein sequence ID" value="CAK0883844.1"/>
    <property type="molecule type" value="Genomic_DNA"/>
</dbReference>
<reference evidence="9" key="1">
    <citation type="submission" date="2023-10" db="EMBL/GenBank/DDBJ databases">
        <authorList>
            <person name="Chen Y."/>
            <person name="Shah S."/>
            <person name="Dougan E. K."/>
            <person name="Thang M."/>
            <person name="Chan C."/>
        </authorList>
    </citation>
    <scope>NUCLEOTIDE SEQUENCE [LARGE SCALE GENOMIC DNA]</scope>
</reference>
<feature type="transmembrane region" description="Helical" evidence="7">
    <location>
        <begin position="333"/>
        <end position="363"/>
    </location>
</feature>
<evidence type="ECO:0000256" key="2">
    <source>
        <dbReference type="ARBA" id="ARBA00022692"/>
    </source>
</evidence>
<keyword evidence="4 7" id="KW-1133">Transmembrane helix</keyword>
<evidence type="ECO:0000256" key="4">
    <source>
        <dbReference type="ARBA" id="ARBA00022989"/>
    </source>
</evidence>
<dbReference type="Gene3D" id="1.10.238.10">
    <property type="entry name" value="EF-hand"/>
    <property type="match status" value="1"/>
</dbReference>
<comment type="caution">
    <text evidence="9">The sequence shown here is derived from an EMBL/GenBank/DDBJ whole genome shotgun (WGS) entry which is preliminary data.</text>
</comment>
<dbReference type="Gene3D" id="1.20.120.350">
    <property type="entry name" value="Voltage-gated potassium channels. Chain C"/>
    <property type="match status" value="1"/>
</dbReference>
<gene>
    <name evidence="9" type="ORF">PCOR1329_LOCUS65944</name>
</gene>
<feature type="transmembrane region" description="Helical" evidence="7">
    <location>
        <begin position="265"/>
        <end position="284"/>
    </location>
</feature>
<dbReference type="InterPro" id="IPR011992">
    <property type="entry name" value="EF-hand-dom_pair"/>
</dbReference>
<evidence type="ECO:0000256" key="6">
    <source>
        <dbReference type="SAM" id="MobiDB-lite"/>
    </source>
</evidence>
<dbReference type="Proteomes" id="UP001189429">
    <property type="component" value="Unassembled WGS sequence"/>
</dbReference>
<dbReference type="PROSITE" id="PS50222">
    <property type="entry name" value="EF_HAND_2"/>
    <property type="match status" value="1"/>
</dbReference>
<evidence type="ECO:0000313" key="9">
    <source>
        <dbReference type="EMBL" id="CAK0883844.1"/>
    </source>
</evidence>
<comment type="subcellular location">
    <subcellularLocation>
        <location evidence="1">Membrane</location>
        <topology evidence="1">Multi-pass membrane protein</topology>
    </subcellularLocation>
</comment>
<evidence type="ECO:0000259" key="8">
    <source>
        <dbReference type="PROSITE" id="PS50222"/>
    </source>
</evidence>
<feature type="transmembrane region" description="Helical" evidence="7">
    <location>
        <begin position="430"/>
        <end position="451"/>
    </location>
</feature>
<proteinExistence type="predicted"/>
<dbReference type="InterPro" id="IPR043203">
    <property type="entry name" value="VGCC_Ca_Na"/>
</dbReference>
<protein>
    <recommendedName>
        <fullName evidence="8">EF-hand domain-containing protein</fullName>
    </recommendedName>
</protein>
<dbReference type="InterPro" id="IPR018247">
    <property type="entry name" value="EF_Hand_1_Ca_BS"/>
</dbReference>
<feature type="transmembrane region" description="Helical" evidence="7">
    <location>
        <begin position="296"/>
        <end position="321"/>
    </location>
</feature>
<name>A0ABN9WG73_9DINO</name>
<dbReference type="SUPFAM" id="SSF81324">
    <property type="entry name" value="Voltage-gated potassium channels"/>
    <property type="match status" value="1"/>
</dbReference>
<feature type="region of interest" description="Disordered" evidence="6">
    <location>
        <begin position="583"/>
        <end position="615"/>
    </location>
</feature>
<feature type="domain" description="EF-hand" evidence="8">
    <location>
        <begin position="518"/>
        <end position="553"/>
    </location>
</feature>
<feature type="transmembrane region" description="Helical" evidence="7">
    <location>
        <begin position="231"/>
        <end position="253"/>
    </location>
</feature>
<dbReference type="Gene3D" id="1.10.287.70">
    <property type="match status" value="1"/>
</dbReference>
<keyword evidence="2 7" id="KW-0812">Transmembrane</keyword>
<dbReference type="Pfam" id="PF13499">
    <property type="entry name" value="EF-hand_7"/>
    <property type="match status" value="1"/>
</dbReference>
<feature type="region of interest" description="Disordered" evidence="6">
    <location>
        <begin position="75"/>
        <end position="127"/>
    </location>
</feature>